<organism evidence="2 3">
    <name type="scientific">Pisum sativum</name>
    <name type="common">Garden pea</name>
    <name type="synonym">Lathyrus oleraceus</name>
    <dbReference type="NCBI Taxonomy" id="3888"/>
    <lineage>
        <taxon>Eukaryota</taxon>
        <taxon>Viridiplantae</taxon>
        <taxon>Streptophyta</taxon>
        <taxon>Embryophyta</taxon>
        <taxon>Tracheophyta</taxon>
        <taxon>Spermatophyta</taxon>
        <taxon>Magnoliopsida</taxon>
        <taxon>eudicotyledons</taxon>
        <taxon>Gunneridae</taxon>
        <taxon>Pentapetalae</taxon>
        <taxon>rosids</taxon>
        <taxon>fabids</taxon>
        <taxon>Fabales</taxon>
        <taxon>Fabaceae</taxon>
        <taxon>Papilionoideae</taxon>
        <taxon>50 kb inversion clade</taxon>
        <taxon>NPAAA clade</taxon>
        <taxon>Hologalegina</taxon>
        <taxon>IRL clade</taxon>
        <taxon>Fabeae</taxon>
        <taxon>Lathyrus</taxon>
    </lineage>
</organism>
<dbReference type="AlphaFoldDB" id="A0A9D5BNF6"/>
<dbReference type="PANTHER" id="PTHR48475:SF1">
    <property type="entry name" value="RNASE H TYPE-1 DOMAIN-CONTAINING PROTEIN"/>
    <property type="match status" value="1"/>
</dbReference>
<proteinExistence type="predicted"/>
<keyword evidence="3" id="KW-1185">Reference proteome</keyword>
<evidence type="ECO:0000313" key="3">
    <source>
        <dbReference type="Proteomes" id="UP001058974"/>
    </source>
</evidence>
<dbReference type="Gramene" id="Psat01G0446800-T1">
    <property type="protein sequence ID" value="KAI5446637.1"/>
    <property type="gene ID" value="KIW84_014468"/>
</dbReference>
<feature type="transmembrane region" description="Helical" evidence="1">
    <location>
        <begin position="114"/>
        <end position="132"/>
    </location>
</feature>
<evidence type="ECO:0000256" key="1">
    <source>
        <dbReference type="SAM" id="Phobius"/>
    </source>
</evidence>
<protein>
    <submittedName>
        <fullName evidence="2">Uncharacterized protein</fullName>
    </submittedName>
</protein>
<comment type="caution">
    <text evidence="2">The sequence shown here is derived from an EMBL/GenBank/DDBJ whole genome shotgun (WGS) entry which is preliminary data.</text>
</comment>
<sequence>MNLHFDAKSSFTRSVRYDKNYAISLAYPCSTRNNLSNGIRFIGFGEEIAVTEFAGDDEHEERRTADERFFLLLDPRLALVVLSLTFELVFGFSGCWFTLSFVLCTLLFDYDCTLLILALLFDYVGMLILFDFSRKSPHLRQLVEGRDKQSIPHYSEQGLFTSGGFIHADQPEEEAAAILEEDAEDLDNFIIPGGVCHNWVAVDVPTSRYDQLNLIEEKRLTAMCHGQLYQQRMKKAFDKKVKPRVFREGDLVLKKVLSFVPDSRGKWTPNYEGPYVVKRAFSGGALMLTTMDGEDFTRPVNSDAVKRYFA</sequence>
<dbReference type="Proteomes" id="UP001058974">
    <property type="component" value="Chromosome 1"/>
</dbReference>
<keyword evidence="1" id="KW-0472">Membrane</keyword>
<gene>
    <name evidence="2" type="ORF">KIW84_014468</name>
</gene>
<reference evidence="2 3" key="1">
    <citation type="journal article" date="2022" name="Nat. Genet.">
        <title>Improved pea reference genome and pan-genome highlight genomic features and evolutionary characteristics.</title>
        <authorList>
            <person name="Yang T."/>
            <person name="Liu R."/>
            <person name="Luo Y."/>
            <person name="Hu S."/>
            <person name="Wang D."/>
            <person name="Wang C."/>
            <person name="Pandey M.K."/>
            <person name="Ge S."/>
            <person name="Xu Q."/>
            <person name="Li N."/>
            <person name="Li G."/>
            <person name="Huang Y."/>
            <person name="Saxena R.K."/>
            <person name="Ji Y."/>
            <person name="Li M."/>
            <person name="Yan X."/>
            <person name="He Y."/>
            <person name="Liu Y."/>
            <person name="Wang X."/>
            <person name="Xiang C."/>
            <person name="Varshney R.K."/>
            <person name="Ding H."/>
            <person name="Gao S."/>
            <person name="Zong X."/>
        </authorList>
    </citation>
    <scope>NUCLEOTIDE SEQUENCE [LARGE SCALE GENOMIC DNA]</scope>
    <source>
        <strain evidence="2 3">cv. Zhongwan 6</strain>
    </source>
</reference>
<accession>A0A9D5BNF6</accession>
<dbReference type="PANTHER" id="PTHR48475">
    <property type="entry name" value="RIBONUCLEASE H"/>
    <property type="match status" value="1"/>
</dbReference>
<name>A0A9D5BNF6_PEA</name>
<evidence type="ECO:0000313" key="2">
    <source>
        <dbReference type="EMBL" id="KAI5446637.1"/>
    </source>
</evidence>
<keyword evidence="1" id="KW-0812">Transmembrane</keyword>
<feature type="transmembrane region" description="Helical" evidence="1">
    <location>
        <begin position="77"/>
        <end position="108"/>
    </location>
</feature>
<keyword evidence="1" id="KW-1133">Transmembrane helix</keyword>
<dbReference type="EMBL" id="JAMSHJ010000001">
    <property type="protein sequence ID" value="KAI5446637.1"/>
    <property type="molecule type" value="Genomic_DNA"/>
</dbReference>